<reference evidence="3 4" key="1">
    <citation type="submission" date="2016-09" db="EMBL/GenBank/DDBJ databases">
        <title>Extensive genetic diversity and differential bi-allelic expression allows diatom success in the polar Southern Ocean.</title>
        <authorList>
            <consortium name="DOE Joint Genome Institute"/>
            <person name="Mock T."/>
            <person name="Otillar R.P."/>
            <person name="Strauss J."/>
            <person name="Dupont C."/>
            <person name="Frickenhaus S."/>
            <person name="Maumus F."/>
            <person name="Mcmullan M."/>
            <person name="Sanges R."/>
            <person name="Schmutz J."/>
            <person name="Toseland A."/>
            <person name="Valas R."/>
            <person name="Veluchamy A."/>
            <person name="Ward B.J."/>
            <person name="Allen A."/>
            <person name="Barry K."/>
            <person name="Falciatore A."/>
            <person name="Ferrante M."/>
            <person name="Fortunato A.E."/>
            <person name="Gloeckner G."/>
            <person name="Gruber A."/>
            <person name="Hipkin R."/>
            <person name="Janech M."/>
            <person name="Kroth P."/>
            <person name="Leese F."/>
            <person name="Lindquist E."/>
            <person name="Lyon B.R."/>
            <person name="Martin J."/>
            <person name="Mayer C."/>
            <person name="Parker M."/>
            <person name="Quesneville H."/>
            <person name="Raymond J."/>
            <person name="Uhlig C."/>
            <person name="Valentin K.U."/>
            <person name="Worden A.Z."/>
            <person name="Armbrust E.V."/>
            <person name="Bowler C."/>
            <person name="Green B."/>
            <person name="Moulton V."/>
            <person name="Van Oosterhout C."/>
            <person name="Grigoriev I."/>
        </authorList>
    </citation>
    <scope>NUCLEOTIDE SEQUENCE [LARGE SCALE GENOMIC DNA]</scope>
    <source>
        <strain evidence="3 4">CCMP1102</strain>
    </source>
</reference>
<evidence type="ECO:0000256" key="2">
    <source>
        <dbReference type="SAM" id="SignalP"/>
    </source>
</evidence>
<dbReference type="KEGG" id="fcy:FRACYDRAFT_263326"/>
<accession>A0A1E7F0U8</accession>
<name>A0A1E7F0U8_9STRA</name>
<keyword evidence="2" id="KW-0732">Signal</keyword>
<dbReference type="EMBL" id="KV784366">
    <property type="protein sequence ID" value="OEU11831.1"/>
    <property type="molecule type" value="Genomic_DNA"/>
</dbReference>
<dbReference type="OrthoDB" id="54812at2759"/>
<dbReference type="Proteomes" id="UP000095751">
    <property type="component" value="Unassembled WGS sequence"/>
</dbReference>
<evidence type="ECO:0000256" key="1">
    <source>
        <dbReference type="SAM" id="MobiDB-lite"/>
    </source>
</evidence>
<sequence>MMKFLPLLFAVAAAIAVQPITQCSAFVVIAPVVVVSSSSVQSKSKSQSQLNMGLLDMFSAEAKEERERKKKVTAEKKKKAADEQERLQKEIIDRRRNPQLRDEYELKTQQRRELRMKGEDDKAVEIADTIYSEKPKKETSSE</sequence>
<gene>
    <name evidence="3" type="ORF">FRACYDRAFT_263326</name>
</gene>
<feature type="signal peptide" evidence="2">
    <location>
        <begin position="1"/>
        <end position="25"/>
    </location>
</feature>
<evidence type="ECO:0000313" key="3">
    <source>
        <dbReference type="EMBL" id="OEU11831.1"/>
    </source>
</evidence>
<dbReference type="AlphaFoldDB" id="A0A1E7F0U8"/>
<evidence type="ECO:0000313" key="4">
    <source>
        <dbReference type="Proteomes" id="UP000095751"/>
    </source>
</evidence>
<organism evidence="3 4">
    <name type="scientific">Fragilariopsis cylindrus CCMP1102</name>
    <dbReference type="NCBI Taxonomy" id="635003"/>
    <lineage>
        <taxon>Eukaryota</taxon>
        <taxon>Sar</taxon>
        <taxon>Stramenopiles</taxon>
        <taxon>Ochrophyta</taxon>
        <taxon>Bacillariophyta</taxon>
        <taxon>Bacillariophyceae</taxon>
        <taxon>Bacillariophycidae</taxon>
        <taxon>Bacillariales</taxon>
        <taxon>Bacillariaceae</taxon>
        <taxon>Fragilariopsis</taxon>
    </lineage>
</organism>
<proteinExistence type="predicted"/>
<feature type="region of interest" description="Disordered" evidence="1">
    <location>
        <begin position="65"/>
        <end position="142"/>
    </location>
</feature>
<keyword evidence="4" id="KW-1185">Reference proteome</keyword>
<dbReference type="InParanoid" id="A0A1E7F0U8"/>
<feature type="chain" id="PRO_5009192498" evidence="2">
    <location>
        <begin position="26"/>
        <end position="142"/>
    </location>
</feature>
<protein>
    <submittedName>
        <fullName evidence="3">Uncharacterized protein</fullName>
    </submittedName>
</protein>